<dbReference type="InterPro" id="IPR036927">
    <property type="entry name" value="Cyt_c_oxase-like_su1_sf"/>
</dbReference>
<dbReference type="Proteomes" id="UP001324185">
    <property type="component" value="Chromosome"/>
</dbReference>
<dbReference type="SUPFAM" id="SSF81442">
    <property type="entry name" value="Cytochrome c oxidase subunit I-like"/>
    <property type="match status" value="1"/>
</dbReference>
<sequence length="125" mass="13952">MDRKFIITALLYAVVGMLIGIHMAATHNHLQHVTHAHILLVGFVVSFIYALCHKLWLNADATMLAKLQFWIHQVGVLGMVIGLYLLYSHKFDAAKIELVLAVSSILVLIGLILMLVMVLKNKATH</sequence>
<feature type="transmembrane region" description="Helical" evidence="1">
    <location>
        <begin position="5"/>
        <end position="25"/>
    </location>
</feature>
<name>A0ABZ0X5V4_9GAMM</name>
<feature type="transmembrane region" description="Helical" evidence="1">
    <location>
        <begin position="99"/>
        <end position="119"/>
    </location>
</feature>
<evidence type="ECO:0000313" key="2">
    <source>
        <dbReference type="EMBL" id="WQG85734.1"/>
    </source>
</evidence>
<evidence type="ECO:0000256" key="1">
    <source>
        <dbReference type="SAM" id="Phobius"/>
    </source>
</evidence>
<feature type="transmembrane region" description="Helical" evidence="1">
    <location>
        <begin position="37"/>
        <end position="57"/>
    </location>
</feature>
<dbReference type="GO" id="GO:0016740">
    <property type="term" value="F:transferase activity"/>
    <property type="evidence" value="ECO:0007669"/>
    <property type="project" value="UniProtKB-KW"/>
</dbReference>
<keyword evidence="1" id="KW-1133">Transmembrane helix</keyword>
<organism evidence="2 3">
    <name type="scientific">Kangiella aquimarina</name>
    <dbReference type="NCBI Taxonomy" id="261965"/>
    <lineage>
        <taxon>Bacteria</taxon>
        <taxon>Pseudomonadati</taxon>
        <taxon>Pseudomonadota</taxon>
        <taxon>Gammaproteobacteria</taxon>
        <taxon>Kangiellales</taxon>
        <taxon>Kangiellaceae</taxon>
        <taxon>Kangiella</taxon>
    </lineage>
</organism>
<protein>
    <submittedName>
        <fullName evidence="2">TonB-dependent receptor</fullName>
    </submittedName>
</protein>
<dbReference type="EMBL" id="CP140158">
    <property type="protein sequence ID" value="WQG85734.1"/>
    <property type="molecule type" value="Genomic_DNA"/>
</dbReference>
<keyword evidence="2" id="KW-0675">Receptor</keyword>
<evidence type="ECO:0000313" key="3">
    <source>
        <dbReference type="Proteomes" id="UP001324185"/>
    </source>
</evidence>
<gene>
    <name evidence="2" type="ORF">SR900_02330</name>
</gene>
<feature type="transmembrane region" description="Helical" evidence="1">
    <location>
        <begin position="69"/>
        <end position="87"/>
    </location>
</feature>
<keyword evidence="1" id="KW-0812">Transmembrane</keyword>
<keyword evidence="1" id="KW-0472">Membrane</keyword>
<accession>A0ABZ0X5V4</accession>
<keyword evidence="3" id="KW-1185">Reference proteome</keyword>
<dbReference type="Gene3D" id="1.20.210.10">
    <property type="entry name" value="Cytochrome c oxidase-like, subunit I domain"/>
    <property type="match status" value="1"/>
</dbReference>
<proteinExistence type="predicted"/>
<keyword evidence="2" id="KW-0808">Transferase</keyword>
<dbReference type="RefSeq" id="WP_018623728.1">
    <property type="nucleotide sequence ID" value="NZ_CP140158.1"/>
</dbReference>
<reference evidence="2 3" key="1">
    <citation type="submission" date="2023-11" db="EMBL/GenBank/DDBJ databases">
        <title>MicrobeMod: A computational toolkit for identifying prokaryotic methylation and restriction-modification with nanopore sequencing.</title>
        <authorList>
            <person name="Crits-Christoph A."/>
            <person name="Kang S.C."/>
            <person name="Lee H."/>
            <person name="Ostrov N."/>
        </authorList>
    </citation>
    <scope>NUCLEOTIDE SEQUENCE [LARGE SCALE GENOMIC DNA]</scope>
    <source>
        <strain evidence="2 3">DSMZ 16071</strain>
    </source>
</reference>